<evidence type="ECO:0000313" key="1">
    <source>
        <dbReference type="EMBL" id="KAA1080931.1"/>
    </source>
</evidence>
<comment type="caution">
    <text evidence="1">The sequence shown here is derived from an EMBL/GenBank/DDBJ whole genome shotgun (WGS) entry which is preliminary data.</text>
</comment>
<accession>A0A5B0MV84</accession>
<sequence>MYSSAPAVVPVYIVRVGTAATSNDKLYFGCGPKFPVGLCACKVNNQNNLYVSEPPSQRVGGHLEWPWCDSASCNTYCGNIALSDASYQGIQDPYNGLPKSYIASNSIYRSGHQ</sequence>
<dbReference type="Proteomes" id="UP000324748">
    <property type="component" value="Unassembled WGS sequence"/>
</dbReference>
<dbReference type="OrthoDB" id="10320215at2759"/>
<organism evidence="1 2">
    <name type="scientific">Puccinia graminis f. sp. tritici</name>
    <dbReference type="NCBI Taxonomy" id="56615"/>
    <lineage>
        <taxon>Eukaryota</taxon>
        <taxon>Fungi</taxon>
        <taxon>Dikarya</taxon>
        <taxon>Basidiomycota</taxon>
        <taxon>Pucciniomycotina</taxon>
        <taxon>Pucciniomycetes</taxon>
        <taxon>Pucciniales</taxon>
        <taxon>Pucciniaceae</taxon>
        <taxon>Puccinia</taxon>
    </lineage>
</organism>
<reference evidence="1 2" key="1">
    <citation type="submission" date="2019-05" db="EMBL/GenBank/DDBJ databases">
        <title>Emergence of the Ug99 lineage of the wheat stem rust pathogen through somatic hybridization.</title>
        <authorList>
            <person name="Li F."/>
            <person name="Upadhyaya N.M."/>
            <person name="Sperschneider J."/>
            <person name="Matny O."/>
            <person name="Nguyen-Phuc H."/>
            <person name="Mago R."/>
            <person name="Raley C."/>
            <person name="Miller M.E."/>
            <person name="Silverstein K.A.T."/>
            <person name="Henningsen E."/>
            <person name="Hirsch C.D."/>
            <person name="Visser B."/>
            <person name="Pretorius Z.A."/>
            <person name="Steffenson B.J."/>
            <person name="Schwessinger B."/>
            <person name="Dodds P.N."/>
            <person name="Figueroa M."/>
        </authorList>
    </citation>
    <scope>NUCLEOTIDE SEQUENCE [LARGE SCALE GENOMIC DNA]</scope>
    <source>
        <strain evidence="1">21-0</strain>
    </source>
</reference>
<keyword evidence="2" id="KW-1185">Reference proteome</keyword>
<gene>
    <name evidence="1" type="ORF">PGT21_025525</name>
</gene>
<proteinExistence type="predicted"/>
<evidence type="ECO:0000313" key="2">
    <source>
        <dbReference type="Proteomes" id="UP000324748"/>
    </source>
</evidence>
<name>A0A5B0MV84_PUCGR</name>
<protein>
    <submittedName>
        <fullName evidence="1">Uncharacterized protein</fullName>
    </submittedName>
</protein>
<dbReference type="EMBL" id="VSWC01000131">
    <property type="protein sequence ID" value="KAA1080931.1"/>
    <property type="molecule type" value="Genomic_DNA"/>
</dbReference>
<dbReference type="AlphaFoldDB" id="A0A5B0MV84"/>